<dbReference type="InterPro" id="IPR017972">
    <property type="entry name" value="Cyt_P450_CS"/>
</dbReference>
<name>A0A200Q572_MACCD</name>
<gene>
    <name evidence="9" type="ORF">BVC80_1429g6</name>
</gene>
<reference evidence="9 10" key="1">
    <citation type="journal article" date="2017" name="Mol. Plant">
        <title>The Genome of Medicinal Plant Macleaya cordata Provides New Insights into Benzylisoquinoline Alkaloids Metabolism.</title>
        <authorList>
            <person name="Liu X."/>
            <person name="Liu Y."/>
            <person name="Huang P."/>
            <person name="Ma Y."/>
            <person name="Qing Z."/>
            <person name="Tang Q."/>
            <person name="Cao H."/>
            <person name="Cheng P."/>
            <person name="Zheng Y."/>
            <person name="Yuan Z."/>
            <person name="Zhou Y."/>
            <person name="Liu J."/>
            <person name="Tang Z."/>
            <person name="Zhuo Y."/>
            <person name="Zhang Y."/>
            <person name="Yu L."/>
            <person name="Huang J."/>
            <person name="Yang P."/>
            <person name="Peng Q."/>
            <person name="Zhang J."/>
            <person name="Jiang W."/>
            <person name="Zhang Z."/>
            <person name="Lin K."/>
            <person name="Ro D.K."/>
            <person name="Chen X."/>
            <person name="Xiong X."/>
            <person name="Shang Y."/>
            <person name="Huang S."/>
            <person name="Zeng J."/>
        </authorList>
    </citation>
    <scope>NUCLEOTIDE SEQUENCE [LARGE SCALE GENOMIC DNA]</scope>
    <source>
        <strain evidence="10">cv. BLH2017</strain>
        <tissue evidence="9">Root</tissue>
    </source>
</reference>
<dbReference type="AlphaFoldDB" id="A0A200Q572"/>
<dbReference type="PRINTS" id="PR00385">
    <property type="entry name" value="P450"/>
</dbReference>
<keyword evidence="4 8" id="KW-0560">Oxidoreductase</keyword>
<keyword evidence="5 7" id="KW-0408">Iron</keyword>
<dbReference type="InterPro" id="IPR001128">
    <property type="entry name" value="Cyt_P450"/>
</dbReference>
<evidence type="ECO:0000256" key="7">
    <source>
        <dbReference type="PIRSR" id="PIRSR602401-1"/>
    </source>
</evidence>
<proteinExistence type="inferred from homology"/>
<dbReference type="STRING" id="56857.A0A200Q572"/>
<keyword evidence="2 7" id="KW-0349">Heme</keyword>
<evidence type="ECO:0000256" key="3">
    <source>
        <dbReference type="ARBA" id="ARBA00022723"/>
    </source>
</evidence>
<dbReference type="OrthoDB" id="1372046at2759"/>
<dbReference type="GO" id="GO:0004497">
    <property type="term" value="F:monooxygenase activity"/>
    <property type="evidence" value="ECO:0007669"/>
    <property type="project" value="UniProtKB-KW"/>
</dbReference>
<evidence type="ECO:0000256" key="5">
    <source>
        <dbReference type="ARBA" id="ARBA00023004"/>
    </source>
</evidence>
<evidence type="ECO:0000313" key="10">
    <source>
        <dbReference type="Proteomes" id="UP000195402"/>
    </source>
</evidence>
<evidence type="ECO:0000313" key="9">
    <source>
        <dbReference type="EMBL" id="OVA05598.1"/>
    </source>
</evidence>
<dbReference type="PRINTS" id="PR00463">
    <property type="entry name" value="EP450I"/>
</dbReference>
<dbReference type="GO" id="GO:0005506">
    <property type="term" value="F:iron ion binding"/>
    <property type="evidence" value="ECO:0007669"/>
    <property type="project" value="InterPro"/>
</dbReference>
<accession>A0A200Q572</accession>
<keyword evidence="10" id="KW-1185">Reference proteome</keyword>
<dbReference type="Proteomes" id="UP000195402">
    <property type="component" value="Unassembled WGS sequence"/>
</dbReference>
<evidence type="ECO:0000256" key="2">
    <source>
        <dbReference type="ARBA" id="ARBA00022617"/>
    </source>
</evidence>
<dbReference type="InterPro" id="IPR036396">
    <property type="entry name" value="Cyt_P450_sf"/>
</dbReference>
<dbReference type="PROSITE" id="PS00086">
    <property type="entry name" value="CYTOCHROME_P450"/>
    <property type="match status" value="1"/>
</dbReference>
<dbReference type="OMA" id="NPECHEK"/>
<organism evidence="9 10">
    <name type="scientific">Macleaya cordata</name>
    <name type="common">Five-seeded plume-poppy</name>
    <name type="synonym">Bocconia cordata</name>
    <dbReference type="NCBI Taxonomy" id="56857"/>
    <lineage>
        <taxon>Eukaryota</taxon>
        <taxon>Viridiplantae</taxon>
        <taxon>Streptophyta</taxon>
        <taxon>Embryophyta</taxon>
        <taxon>Tracheophyta</taxon>
        <taxon>Spermatophyta</taxon>
        <taxon>Magnoliopsida</taxon>
        <taxon>Ranunculales</taxon>
        <taxon>Papaveraceae</taxon>
        <taxon>Papaveroideae</taxon>
        <taxon>Macleaya</taxon>
    </lineage>
</organism>
<keyword evidence="3 7" id="KW-0479">Metal-binding</keyword>
<dbReference type="GO" id="GO:0020037">
    <property type="term" value="F:heme binding"/>
    <property type="evidence" value="ECO:0007669"/>
    <property type="project" value="InterPro"/>
</dbReference>
<dbReference type="SUPFAM" id="SSF48264">
    <property type="entry name" value="Cytochrome P450"/>
    <property type="match status" value="1"/>
</dbReference>
<dbReference type="GO" id="GO:0016705">
    <property type="term" value="F:oxidoreductase activity, acting on paired donors, with incorporation or reduction of molecular oxygen"/>
    <property type="evidence" value="ECO:0007669"/>
    <property type="project" value="InterPro"/>
</dbReference>
<dbReference type="Pfam" id="PF00067">
    <property type="entry name" value="p450"/>
    <property type="match status" value="1"/>
</dbReference>
<feature type="binding site" description="axial binding residue" evidence="7">
    <location>
        <position position="389"/>
    </location>
    <ligand>
        <name>heme</name>
        <dbReference type="ChEBI" id="CHEBI:30413"/>
    </ligand>
    <ligandPart>
        <name>Fe</name>
        <dbReference type="ChEBI" id="CHEBI:18248"/>
    </ligandPart>
</feature>
<protein>
    <submittedName>
        <fullName evidence="9">Cytochrome P450</fullName>
    </submittedName>
</protein>
<comment type="cofactor">
    <cofactor evidence="7">
        <name>heme</name>
        <dbReference type="ChEBI" id="CHEBI:30413"/>
    </cofactor>
</comment>
<sequence length="443" mass="51353">MYILSSRFIKLVNPRSPPLPPGSYGWPVIGETFEIRNLCRSGKPDEFIKTRMSKHNKDIFKTSLLGEKTLVFCGSAGHKLLFTSEKQWVLTCWPKILSKLFGDSFLTAPYDEAIRTRKVVTGFLKKDLLQELVQRFDKVCKKRLEEDWVGKDQVLAFSLVKKYAFSTVCDVFAGIDDPNWQCKLLEEFNILLNGVFQLPIYFPGTRHYKAVKSAEVIRQELIKLVKIKRSTKRNNSSDRVEEQNLISYLIDEKDEEGSSTMMLVIKYLAENPEFYHLVLEEQTEIAMSKGAGEFLNKDDLQKMKYSWNVVSEVLRIWPPVQGTFRKAIADFTYAGFSIPKGWKIWWNPNSTHMNEDYFPDPHKFDPSRFERETPAPYAYVPFGGGPRMCPGRDFARVEILVFMHNLVRKFRWELVFPDEKIGVDPMPLASKGLPIYLYPQTHP</sequence>
<dbReference type="CDD" id="cd11043">
    <property type="entry name" value="CYP90-like"/>
    <property type="match status" value="1"/>
</dbReference>
<evidence type="ECO:0000256" key="4">
    <source>
        <dbReference type="ARBA" id="ARBA00023002"/>
    </source>
</evidence>
<evidence type="ECO:0000256" key="8">
    <source>
        <dbReference type="RuleBase" id="RU000461"/>
    </source>
</evidence>
<dbReference type="InParanoid" id="A0A200Q572"/>
<evidence type="ECO:0000256" key="1">
    <source>
        <dbReference type="ARBA" id="ARBA00010617"/>
    </source>
</evidence>
<dbReference type="GO" id="GO:0033075">
    <property type="term" value="P:isoquinoline alkaloid biosynthetic process"/>
    <property type="evidence" value="ECO:0007669"/>
    <property type="project" value="UniProtKB-ARBA"/>
</dbReference>
<keyword evidence="6 8" id="KW-0503">Monooxygenase</keyword>
<comment type="similarity">
    <text evidence="1 8">Belongs to the cytochrome P450 family.</text>
</comment>
<dbReference type="EMBL" id="MVGT01003078">
    <property type="protein sequence ID" value="OVA05598.1"/>
    <property type="molecule type" value="Genomic_DNA"/>
</dbReference>
<dbReference type="InterPro" id="IPR002401">
    <property type="entry name" value="Cyt_P450_E_grp-I"/>
</dbReference>
<evidence type="ECO:0000256" key="6">
    <source>
        <dbReference type="ARBA" id="ARBA00023033"/>
    </source>
</evidence>
<comment type="caution">
    <text evidence="9">The sequence shown here is derived from an EMBL/GenBank/DDBJ whole genome shotgun (WGS) entry which is preliminary data.</text>
</comment>
<dbReference type="Gene3D" id="1.10.630.10">
    <property type="entry name" value="Cytochrome P450"/>
    <property type="match status" value="1"/>
</dbReference>
<dbReference type="PANTHER" id="PTHR24286">
    <property type="entry name" value="CYTOCHROME P450 26"/>
    <property type="match status" value="1"/>
</dbReference>
<dbReference type="PANTHER" id="PTHR24286:SF384">
    <property type="entry name" value="P450, PUTATIVE (EUROFUNG)-RELATED"/>
    <property type="match status" value="1"/>
</dbReference>
<dbReference type="GO" id="GO:0016125">
    <property type="term" value="P:sterol metabolic process"/>
    <property type="evidence" value="ECO:0007669"/>
    <property type="project" value="TreeGrafter"/>
</dbReference>